<proteinExistence type="predicted"/>
<evidence type="ECO:0000313" key="1">
    <source>
        <dbReference type="EMBL" id="JAD57626.1"/>
    </source>
</evidence>
<accession>A0A0A9B2R9</accession>
<reference evidence="1" key="2">
    <citation type="journal article" date="2015" name="Data Brief">
        <title>Shoot transcriptome of the giant reed, Arundo donax.</title>
        <authorList>
            <person name="Barrero R.A."/>
            <person name="Guerrero F.D."/>
            <person name="Moolhuijzen P."/>
            <person name="Goolsby J.A."/>
            <person name="Tidwell J."/>
            <person name="Bellgard S.E."/>
            <person name="Bellgard M.I."/>
        </authorList>
    </citation>
    <scope>NUCLEOTIDE SEQUENCE</scope>
    <source>
        <tissue evidence="1">Shoot tissue taken approximately 20 cm above the soil surface</tissue>
    </source>
</reference>
<sequence>MMGCMRMYYAALGFVFVPVWDPKD</sequence>
<organism evidence="1">
    <name type="scientific">Arundo donax</name>
    <name type="common">Giant reed</name>
    <name type="synonym">Donax arundinaceus</name>
    <dbReference type="NCBI Taxonomy" id="35708"/>
    <lineage>
        <taxon>Eukaryota</taxon>
        <taxon>Viridiplantae</taxon>
        <taxon>Streptophyta</taxon>
        <taxon>Embryophyta</taxon>
        <taxon>Tracheophyta</taxon>
        <taxon>Spermatophyta</taxon>
        <taxon>Magnoliopsida</taxon>
        <taxon>Liliopsida</taxon>
        <taxon>Poales</taxon>
        <taxon>Poaceae</taxon>
        <taxon>PACMAD clade</taxon>
        <taxon>Arundinoideae</taxon>
        <taxon>Arundineae</taxon>
        <taxon>Arundo</taxon>
    </lineage>
</organism>
<dbReference type="AlphaFoldDB" id="A0A0A9B2R9"/>
<dbReference type="EMBL" id="GBRH01240269">
    <property type="protein sequence ID" value="JAD57626.1"/>
    <property type="molecule type" value="Transcribed_RNA"/>
</dbReference>
<protein>
    <submittedName>
        <fullName evidence="1">Uncharacterized protein</fullName>
    </submittedName>
</protein>
<reference evidence="1" key="1">
    <citation type="submission" date="2014-09" db="EMBL/GenBank/DDBJ databases">
        <authorList>
            <person name="Magalhaes I.L.F."/>
            <person name="Oliveira U."/>
            <person name="Santos F.R."/>
            <person name="Vidigal T.H.D.A."/>
            <person name="Brescovit A.D."/>
            <person name="Santos A.J."/>
        </authorList>
    </citation>
    <scope>NUCLEOTIDE SEQUENCE</scope>
    <source>
        <tissue evidence="1">Shoot tissue taken approximately 20 cm above the soil surface</tissue>
    </source>
</reference>
<name>A0A0A9B2R9_ARUDO</name>